<evidence type="ECO:0000313" key="20">
    <source>
        <dbReference type="EMBL" id="MVA75563.1"/>
    </source>
</evidence>
<evidence type="ECO:0000256" key="18">
    <source>
        <dbReference type="SAM" id="MobiDB-lite"/>
    </source>
</evidence>
<comment type="caution">
    <text evidence="20">The sequence shown here is derived from an EMBL/GenBank/DDBJ whole genome shotgun (WGS) entry which is preliminary data.</text>
</comment>
<dbReference type="EMBL" id="WPCU01000004">
    <property type="protein sequence ID" value="MVA75563.1"/>
    <property type="molecule type" value="Genomic_DNA"/>
</dbReference>
<dbReference type="NCBIfam" id="NF010478">
    <property type="entry name" value="PRK13903.1"/>
    <property type="match status" value="1"/>
</dbReference>
<evidence type="ECO:0000256" key="7">
    <source>
        <dbReference type="ARBA" id="ARBA00022618"/>
    </source>
</evidence>
<gene>
    <name evidence="17" type="primary">murB</name>
    <name evidence="20" type="ORF">GC722_05920</name>
</gene>
<dbReference type="PANTHER" id="PTHR21071:SF4">
    <property type="entry name" value="UDP-N-ACETYLENOLPYRUVOYLGLUCOSAMINE REDUCTASE"/>
    <property type="match status" value="1"/>
</dbReference>
<feature type="active site" evidence="17">
    <location>
        <position position="351"/>
    </location>
</feature>
<evidence type="ECO:0000256" key="10">
    <source>
        <dbReference type="ARBA" id="ARBA00022857"/>
    </source>
</evidence>
<dbReference type="SUPFAM" id="SSF56194">
    <property type="entry name" value="Uridine diphospho-N-Acetylenolpyruvylglucosamine reductase, MurB, C-terminal domain"/>
    <property type="match status" value="1"/>
</dbReference>
<keyword evidence="6 17" id="KW-0963">Cytoplasm</keyword>
<dbReference type="UniPathway" id="UPA00219"/>
<comment type="subcellular location">
    <subcellularLocation>
        <location evidence="3 17">Cytoplasm</location>
    </subcellularLocation>
</comment>
<evidence type="ECO:0000256" key="12">
    <source>
        <dbReference type="ARBA" id="ARBA00022984"/>
    </source>
</evidence>
<keyword evidence="8 17" id="KW-0285">Flavoprotein</keyword>
<dbReference type="GO" id="GO:0071555">
    <property type="term" value="P:cell wall organization"/>
    <property type="evidence" value="ECO:0007669"/>
    <property type="project" value="UniProtKB-KW"/>
</dbReference>
<keyword evidence="15 17" id="KW-0961">Cell wall biogenesis/degradation</keyword>
<evidence type="ECO:0000256" key="1">
    <source>
        <dbReference type="ARBA" id="ARBA00001974"/>
    </source>
</evidence>
<dbReference type="InterPro" id="IPR016169">
    <property type="entry name" value="FAD-bd_PCMH_sub2"/>
</dbReference>
<feature type="active site" evidence="17">
    <location>
        <position position="179"/>
    </location>
</feature>
<keyword evidence="9 17" id="KW-0274">FAD</keyword>
<evidence type="ECO:0000259" key="19">
    <source>
        <dbReference type="PROSITE" id="PS51387"/>
    </source>
</evidence>
<evidence type="ECO:0000256" key="5">
    <source>
        <dbReference type="ARBA" id="ARBA00010485"/>
    </source>
</evidence>
<dbReference type="Pfam" id="PF02873">
    <property type="entry name" value="MurB_C"/>
    <property type="match status" value="1"/>
</dbReference>
<dbReference type="GO" id="GO:0009252">
    <property type="term" value="P:peptidoglycan biosynthetic process"/>
    <property type="evidence" value="ECO:0007669"/>
    <property type="project" value="UniProtKB-UniRule"/>
</dbReference>
<dbReference type="InterPro" id="IPR006094">
    <property type="entry name" value="Oxid_FAD_bind_N"/>
</dbReference>
<evidence type="ECO:0000256" key="15">
    <source>
        <dbReference type="ARBA" id="ARBA00023316"/>
    </source>
</evidence>
<evidence type="ECO:0000256" key="17">
    <source>
        <dbReference type="HAMAP-Rule" id="MF_00037"/>
    </source>
</evidence>
<reference evidence="20 21" key="1">
    <citation type="submission" date="2019-12" db="EMBL/GenBank/DDBJ databases">
        <title>Auraticoccus cholistani sp. nov., an actinomycete isolated from soil of Cholistan desert.</title>
        <authorList>
            <person name="Cheema M.T."/>
        </authorList>
    </citation>
    <scope>NUCLEOTIDE SEQUENCE [LARGE SCALE GENOMIC DNA]</scope>
    <source>
        <strain evidence="20 21">F435</strain>
    </source>
</reference>
<dbReference type="RefSeq" id="WP_331714431.1">
    <property type="nucleotide sequence ID" value="NZ_WPCU01000004.1"/>
</dbReference>
<evidence type="ECO:0000256" key="14">
    <source>
        <dbReference type="ARBA" id="ARBA00023306"/>
    </source>
</evidence>
<dbReference type="NCBIfam" id="TIGR00179">
    <property type="entry name" value="murB"/>
    <property type="match status" value="1"/>
</dbReference>
<evidence type="ECO:0000256" key="4">
    <source>
        <dbReference type="ARBA" id="ARBA00004752"/>
    </source>
</evidence>
<dbReference type="InterPro" id="IPR016166">
    <property type="entry name" value="FAD-bd_PCMH"/>
</dbReference>
<dbReference type="InterPro" id="IPR036635">
    <property type="entry name" value="MurB_C_sf"/>
</dbReference>
<keyword evidence="7 17" id="KW-0132">Cell division</keyword>
<evidence type="ECO:0000256" key="3">
    <source>
        <dbReference type="ARBA" id="ARBA00004496"/>
    </source>
</evidence>
<keyword evidence="21" id="KW-1185">Reference proteome</keyword>
<comment type="function">
    <text evidence="2 17">Cell wall formation.</text>
</comment>
<dbReference type="GO" id="GO:0051301">
    <property type="term" value="P:cell division"/>
    <property type="evidence" value="ECO:0007669"/>
    <property type="project" value="UniProtKB-KW"/>
</dbReference>
<feature type="region of interest" description="Disordered" evidence="18">
    <location>
        <begin position="1"/>
        <end position="24"/>
    </location>
</feature>
<dbReference type="GO" id="GO:0005829">
    <property type="term" value="C:cytosol"/>
    <property type="evidence" value="ECO:0007669"/>
    <property type="project" value="TreeGrafter"/>
</dbReference>
<dbReference type="AlphaFoldDB" id="A0A6A9US02"/>
<dbReference type="GO" id="GO:0071949">
    <property type="term" value="F:FAD binding"/>
    <property type="evidence" value="ECO:0007669"/>
    <property type="project" value="InterPro"/>
</dbReference>
<dbReference type="InterPro" id="IPR011601">
    <property type="entry name" value="MurB_C"/>
</dbReference>
<dbReference type="GO" id="GO:0008762">
    <property type="term" value="F:UDP-N-acetylmuramate dehydrogenase activity"/>
    <property type="evidence" value="ECO:0007669"/>
    <property type="project" value="UniProtKB-UniRule"/>
</dbReference>
<dbReference type="NCBIfam" id="NF000755">
    <property type="entry name" value="PRK00046.1"/>
    <property type="match status" value="1"/>
</dbReference>
<evidence type="ECO:0000256" key="9">
    <source>
        <dbReference type="ARBA" id="ARBA00022827"/>
    </source>
</evidence>
<evidence type="ECO:0000256" key="13">
    <source>
        <dbReference type="ARBA" id="ARBA00023002"/>
    </source>
</evidence>
<dbReference type="EC" id="1.3.1.98" evidence="17"/>
<evidence type="ECO:0000256" key="16">
    <source>
        <dbReference type="ARBA" id="ARBA00048914"/>
    </source>
</evidence>
<keyword evidence="14 17" id="KW-0131">Cell cycle</keyword>
<dbReference type="HAMAP" id="MF_00037">
    <property type="entry name" value="MurB"/>
    <property type="match status" value="1"/>
</dbReference>
<dbReference type="InterPro" id="IPR016167">
    <property type="entry name" value="FAD-bd_PCMH_sub1"/>
</dbReference>
<evidence type="ECO:0000256" key="6">
    <source>
        <dbReference type="ARBA" id="ARBA00022490"/>
    </source>
</evidence>
<comment type="cofactor">
    <cofactor evidence="1 17">
        <name>FAD</name>
        <dbReference type="ChEBI" id="CHEBI:57692"/>
    </cofactor>
</comment>
<feature type="active site" description="Proton donor" evidence="17">
    <location>
        <position position="257"/>
    </location>
</feature>
<keyword evidence="13 17" id="KW-0560">Oxidoreductase</keyword>
<keyword evidence="11 17" id="KW-0133">Cell shape</keyword>
<dbReference type="InterPro" id="IPR036318">
    <property type="entry name" value="FAD-bd_PCMH-like_sf"/>
</dbReference>
<dbReference type="PANTHER" id="PTHR21071">
    <property type="entry name" value="UDP-N-ACETYLENOLPYRUVOYLGLUCOSAMINE REDUCTASE"/>
    <property type="match status" value="1"/>
</dbReference>
<evidence type="ECO:0000256" key="8">
    <source>
        <dbReference type="ARBA" id="ARBA00022630"/>
    </source>
</evidence>
<dbReference type="Gene3D" id="3.30.465.10">
    <property type="match status" value="1"/>
</dbReference>
<feature type="domain" description="FAD-binding PCMH-type" evidence="19">
    <location>
        <begin position="30"/>
        <end position="202"/>
    </location>
</feature>
<comment type="pathway">
    <text evidence="4 17">Cell wall biogenesis; peptidoglycan biosynthesis.</text>
</comment>
<dbReference type="PROSITE" id="PS51387">
    <property type="entry name" value="FAD_PCMH"/>
    <property type="match status" value="1"/>
</dbReference>
<protein>
    <recommendedName>
        <fullName evidence="17">UDP-N-acetylenolpyruvoylglucosamine reductase</fullName>
        <ecNumber evidence="17">1.3.1.98</ecNumber>
    </recommendedName>
    <alternativeName>
        <fullName evidence="17">UDP-N-acetylmuramate dehydrogenase</fullName>
    </alternativeName>
</protein>
<comment type="similarity">
    <text evidence="5 17">Belongs to the MurB family.</text>
</comment>
<dbReference type="Proteomes" id="UP000435304">
    <property type="component" value="Unassembled WGS sequence"/>
</dbReference>
<keyword evidence="10 17" id="KW-0521">NADP</keyword>
<dbReference type="InterPro" id="IPR003170">
    <property type="entry name" value="MurB"/>
</dbReference>
<keyword evidence="12 17" id="KW-0573">Peptidoglycan synthesis</keyword>
<organism evidence="20 21">
    <name type="scientific">Auraticoccus cholistanensis</name>
    <dbReference type="NCBI Taxonomy" id="2656650"/>
    <lineage>
        <taxon>Bacteria</taxon>
        <taxon>Bacillati</taxon>
        <taxon>Actinomycetota</taxon>
        <taxon>Actinomycetes</taxon>
        <taxon>Propionibacteriales</taxon>
        <taxon>Propionibacteriaceae</taxon>
        <taxon>Auraticoccus</taxon>
    </lineage>
</organism>
<accession>A0A6A9US02</accession>
<dbReference type="GO" id="GO:0008360">
    <property type="term" value="P:regulation of cell shape"/>
    <property type="evidence" value="ECO:0007669"/>
    <property type="project" value="UniProtKB-KW"/>
</dbReference>
<evidence type="ECO:0000256" key="11">
    <source>
        <dbReference type="ARBA" id="ARBA00022960"/>
    </source>
</evidence>
<name>A0A6A9US02_9ACTN</name>
<dbReference type="Gene3D" id="3.90.78.10">
    <property type="entry name" value="UDP-N-acetylenolpyruvoylglucosamine reductase, C-terminal domain"/>
    <property type="match status" value="1"/>
</dbReference>
<evidence type="ECO:0000256" key="2">
    <source>
        <dbReference type="ARBA" id="ARBA00003921"/>
    </source>
</evidence>
<evidence type="ECO:0000313" key="21">
    <source>
        <dbReference type="Proteomes" id="UP000435304"/>
    </source>
</evidence>
<dbReference type="Gene3D" id="3.30.43.10">
    <property type="entry name" value="Uridine Diphospho-n-acetylenolpyruvylglucosamine Reductase, domain 2"/>
    <property type="match status" value="1"/>
</dbReference>
<sequence length="364" mass="37628">MAEAVPSTAAPEAPTEGSGVPLAPLTTLRLGGPARRLLVARTEAELVEHVSGCDRAGEPVLVLGGGSNVVVADEGFDGTVVQVATRGIRVEDLSDCAGATVAVAAGEPWDELVAATVARGWVGLEALSGIPGLTGASPIQNVGAYGADVSQTIAQVRTWDRQAQAVRTLPAADCGFGYRTSRFKAEPGRFLVLSVTFQLELGTLSAPVRYGELARALGVEPGERAAAEDVRRAVLALRARKGMVLDPADHDTWSAGSFFTNPVLDPAAAAALPADAPRFPQPDGAVKTSAAWLIERSGFPRGYGRPPATLSGKHTLALTNRGGATTAQLLALASEVREGVHARFGVVLEPEPNLVGCRLQPLTG</sequence>
<comment type="catalytic activity">
    <reaction evidence="16 17">
        <text>UDP-N-acetyl-alpha-D-muramate + NADP(+) = UDP-N-acetyl-3-O-(1-carboxyvinyl)-alpha-D-glucosamine + NADPH + H(+)</text>
        <dbReference type="Rhea" id="RHEA:12248"/>
        <dbReference type="ChEBI" id="CHEBI:15378"/>
        <dbReference type="ChEBI" id="CHEBI:57783"/>
        <dbReference type="ChEBI" id="CHEBI:58349"/>
        <dbReference type="ChEBI" id="CHEBI:68483"/>
        <dbReference type="ChEBI" id="CHEBI:70757"/>
        <dbReference type="EC" id="1.3.1.98"/>
    </reaction>
</comment>
<proteinExistence type="inferred from homology"/>
<dbReference type="SUPFAM" id="SSF56176">
    <property type="entry name" value="FAD-binding/transporter-associated domain-like"/>
    <property type="match status" value="1"/>
</dbReference>
<dbReference type="Pfam" id="PF01565">
    <property type="entry name" value="FAD_binding_4"/>
    <property type="match status" value="1"/>
</dbReference>